<proteinExistence type="predicted"/>
<feature type="compositionally biased region" description="Low complexity" evidence="1">
    <location>
        <begin position="51"/>
        <end position="65"/>
    </location>
</feature>
<evidence type="ECO:0000313" key="2">
    <source>
        <dbReference type="EMBL" id="EEN55835.1"/>
    </source>
</evidence>
<sequence>MGEAPGDQETAAFASNQTKFQNNSLIQLYNIERRVKTHNTSTFITVIVTQSSAKSSESSPLPSNPARNNSRVWQRTHAADTPSHWSSESEGMRPGRPRFRGPGQDGQGKISAASPPDLR</sequence>
<name>C3YVB9_BRAFL</name>
<dbReference type="InParanoid" id="C3YVB9"/>
<reference evidence="2" key="1">
    <citation type="journal article" date="2008" name="Nature">
        <title>The amphioxus genome and the evolution of the chordate karyotype.</title>
        <authorList>
            <consortium name="US DOE Joint Genome Institute (JGI-PGF)"/>
            <person name="Putnam N.H."/>
            <person name="Butts T."/>
            <person name="Ferrier D.E.K."/>
            <person name="Furlong R.F."/>
            <person name="Hellsten U."/>
            <person name="Kawashima T."/>
            <person name="Robinson-Rechavi M."/>
            <person name="Shoguchi E."/>
            <person name="Terry A."/>
            <person name="Yu J.-K."/>
            <person name="Benito-Gutierrez E.L."/>
            <person name="Dubchak I."/>
            <person name="Garcia-Fernandez J."/>
            <person name="Gibson-Brown J.J."/>
            <person name="Grigoriev I.V."/>
            <person name="Horton A.C."/>
            <person name="de Jong P.J."/>
            <person name="Jurka J."/>
            <person name="Kapitonov V.V."/>
            <person name="Kohara Y."/>
            <person name="Kuroki Y."/>
            <person name="Lindquist E."/>
            <person name="Lucas S."/>
            <person name="Osoegawa K."/>
            <person name="Pennacchio L.A."/>
            <person name="Salamov A.A."/>
            <person name="Satou Y."/>
            <person name="Sauka-Spengler T."/>
            <person name="Schmutz J."/>
            <person name="Shin-I T."/>
            <person name="Toyoda A."/>
            <person name="Bronner-Fraser M."/>
            <person name="Fujiyama A."/>
            <person name="Holland L.Z."/>
            <person name="Holland P.W.H."/>
            <person name="Satoh N."/>
            <person name="Rokhsar D.S."/>
        </authorList>
    </citation>
    <scope>NUCLEOTIDE SEQUENCE [LARGE SCALE GENOMIC DNA]</scope>
    <source>
        <strain evidence="2">S238N-H82</strain>
        <tissue evidence="2">Testes</tissue>
    </source>
</reference>
<evidence type="ECO:0000256" key="1">
    <source>
        <dbReference type="SAM" id="MobiDB-lite"/>
    </source>
</evidence>
<feature type="region of interest" description="Disordered" evidence="1">
    <location>
        <begin position="50"/>
        <end position="119"/>
    </location>
</feature>
<organism>
    <name type="scientific">Branchiostoma floridae</name>
    <name type="common">Florida lancelet</name>
    <name type="synonym">Amphioxus</name>
    <dbReference type="NCBI Taxonomy" id="7739"/>
    <lineage>
        <taxon>Eukaryota</taxon>
        <taxon>Metazoa</taxon>
        <taxon>Chordata</taxon>
        <taxon>Cephalochordata</taxon>
        <taxon>Leptocardii</taxon>
        <taxon>Amphioxiformes</taxon>
        <taxon>Branchiostomatidae</taxon>
        <taxon>Branchiostoma</taxon>
    </lineage>
</organism>
<dbReference type="AlphaFoldDB" id="C3YVB9"/>
<accession>C3YVB9</accession>
<dbReference type="EMBL" id="GG666556">
    <property type="protein sequence ID" value="EEN55835.1"/>
    <property type="molecule type" value="Genomic_DNA"/>
</dbReference>
<gene>
    <name evidence="2" type="ORF">BRAFLDRAFT_70291</name>
</gene>
<protein>
    <submittedName>
        <fullName evidence="2">Uncharacterized protein</fullName>
    </submittedName>
</protein>